<gene>
    <name evidence="1" type="ORF">UT64_C0006G0008</name>
</gene>
<dbReference type="Gene3D" id="1.10.3210.10">
    <property type="entry name" value="Hypothetical protein af1432"/>
    <property type="match status" value="1"/>
</dbReference>
<sequence>MTNLLDPTIEEKIKNEVIKLLSTGRTDWDIRHTLKTVDWIKMLIEKEGGNERTLVPAMYFHDTGYEELKKGYSHEECLAAKKDHGIKGAKNAENFLPTLDYFTPEEIERICYLVLNHDIHNNVTEADRQLILEADGLGQIDWYNCKPSYDKENCLKFLNTTFKDDRINYVKTETGKKYYAELLEKAYEYLEDDNNFSKK</sequence>
<accession>A0A0G0SFR0</accession>
<organism evidence="1 2">
    <name type="scientific">Candidatus Falkowbacteria bacterium GW2011_GWF2_39_8</name>
    <dbReference type="NCBI Taxonomy" id="1618642"/>
    <lineage>
        <taxon>Bacteria</taxon>
        <taxon>Candidatus Falkowiibacteriota</taxon>
    </lineage>
</organism>
<protein>
    <submittedName>
        <fullName evidence="1">HD domain protein</fullName>
    </submittedName>
</protein>
<evidence type="ECO:0000313" key="1">
    <source>
        <dbReference type="EMBL" id="KKR33560.1"/>
    </source>
</evidence>
<dbReference type="Proteomes" id="UP000034137">
    <property type="component" value="Unassembled WGS sequence"/>
</dbReference>
<reference evidence="1 2" key="1">
    <citation type="journal article" date="2015" name="Nature">
        <title>rRNA introns, odd ribosomes, and small enigmatic genomes across a large radiation of phyla.</title>
        <authorList>
            <person name="Brown C.T."/>
            <person name="Hug L.A."/>
            <person name="Thomas B.C."/>
            <person name="Sharon I."/>
            <person name="Castelle C.J."/>
            <person name="Singh A."/>
            <person name="Wilkins M.J."/>
            <person name="Williams K.H."/>
            <person name="Banfield J.F."/>
        </authorList>
    </citation>
    <scope>NUCLEOTIDE SEQUENCE [LARGE SCALE GENOMIC DNA]</scope>
</reference>
<dbReference type="AlphaFoldDB" id="A0A0G0SFR0"/>
<dbReference type="EMBL" id="LBXO01000006">
    <property type="protein sequence ID" value="KKR33560.1"/>
    <property type="molecule type" value="Genomic_DNA"/>
</dbReference>
<proteinExistence type="predicted"/>
<dbReference type="SUPFAM" id="SSF109604">
    <property type="entry name" value="HD-domain/PDEase-like"/>
    <property type="match status" value="1"/>
</dbReference>
<comment type="caution">
    <text evidence="1">The sequence shown here is derived from an EMBL/GenBank/DDBJ whole genome shotgun (WGS) entry which is preliminary data.</text>
</comment>
<evidence type="ECO:0000313" key="2">
    <source>
        <dbReference type="Proteomes" id="UP000034137"/>
    </source>
</evidence>
<name>A0A0G0SFR0_9BACT</name>